<dbReference type="InterPro" id="IPR010753">
    <property type="entry name" value="DUF1330"/>
</dbReference>
<feature type="domain" description="DUF1330" evidence="1">
    <location>
        <begin position="20"/>
        <end position="112"/>
    </location>
</feature>
<dbReference type="SUPFAM" id="SSF54909">
    <property type="entry name" value="Dimeric alpha+beta barrel"/>
    <property type="match status" value="1"/>
</dbReference>
<sequence>MINITSVLNLTLNLEADMAAYVIGAIQSVNDPTAFSEYQNLALPTLAKYGGTVVVGGTKIEVADGNWSPTGMVVVEFETMAKAKEWYNSPDYNPLVSRRTASADSGVIFVDGD</sequence>
<protein>
    <recommendedName>
        <fullName evidence="1">DUF1330 domain-containing protein</fullName>
    </recommendedName>
</protein>
<dbReference type="EMBL" id="UINC01159587">
    <property type="protein sequence ID" value="SVD57766.1"/>
    <property type="molecule type" value="Genomic_DNA"/>
</dbReference>
<dbReference type="Gene3D" id="3.30.70.100">
    <property type="match status" value="1"/>
</dbReference>
<reference evidence="2" key="1">
    <citation type="submission" date="2018-05" db="EMBL/GenBank/DDBJ databases">
        <authorList>
            <person name="Lanie J.A."/>
            <person name="Ng W.-L."/>
            <person name="Kazmierczak K.M."/>
            <person name="Andrzejewski T.M."/>
            <person name="Davidsen T.M."/>
            <person name="Wayne K.J."/>
            <person name="Tettelin H."/>
            <person name="Glass J.I."/>
            <person name="Rusch D."/>
            <person name="Podicherti R."/>
            <person name="Tsui H.-C.T."/>
            <person name="Winkler M.E."/>
        </authorList>
    </citation>
    <scope>NUCLEOTIDE SEQUENCE</scope>
</reference>
<evidence type="ECO:0000313" key="2">
    <source>
        <dbReference type="EMBL" id="SVD57766.1"/>
    </source>
</evidence>
<evidence type="ECO:0000259" key="1">
    <source>
        <dbReference type="Pfam" id="PF07045"/>
    </source>
</evidence>
<dbReference type="Pfam" id="PF07045">
    <property type="entry name" value="DUF1330"/>
    <property type="match status" value="1"/>
</dbReference>
<dbReference type="PANTHER" id="PTHR41521">
    <property type="match status" value="1"/>
</dbReference>
<proteinExistence type="predicted"/>
<organism evidence="2">
    <name type="scientific">marine metagenome</name>
    <dbReference type="NCBI Taxonomy" id="408172"/>
    <lineage>
        <taxon>unclassified sequences</taxon>
        <taxon>metagenomes</taxon>
        <taxon>ecological metagenomes</taxon>
    </lineage>
</organism>
<dbReference type="PANTHER" id="PTHR41521:SF4">
    <property type="entry name" value="BLR0684 PROTEIN"/>
    <property type="match status" value="1"/>
</dbReference>
<name>A0A382WFQ6_9ZZZZ</name>
<accession>A0A382WFQ6</accession>
<dbReference type="AlphaFoldDB" id="A0A382WFQ6"/>
<gene>
    <name evidence="2" type="ORF">METZ01_LOCUS410620</name>
</gene>
<dbReference type="InterPro" id="IPR011008">
    <property type="entry name" value="Dimeric_a/b-barrel"/>
</dbReference>